<sequence length="52" mass="5928">LVGGEADLGVSLFFLILFFVPFLLIYKSIKPDLQLIQNKKKFSQVELKAQET</sequence>
<reference evidence="2" key="1">
    <citation type="journal article" date="2015" name="Nature">
        <title>Complex archaea that bridge the gap between prokaryotes and eukaryotes.</title>
        <authorList>
            <person name="Spang A."/>
            <person name="Saw J.H."/>
            <person name="Jorgensen S.L."/>
            <person name="Zaremba-Niedzwiedzka K."/>
            <person name="Martijn J."/>
            <person name="Lind A.E."/>
            <person name="van Eijk R."/>
            <person name="Schleper C."/>
            <person name="Guy L."/>
            <person name="Ettema T.J."/>
        </authorList>
    </citation>
    <scope>NUCLEOTIDE SEQUENCE</scope>
</reference>
<dbReference type="EMBL" id="LAZR01009838">
    <property type="protein sequence ID" value="KKM70327.1"/>
    <property type="molecule type" value="Genomic_DNA"/>
</dbReference>
<keyword evidence="1" id="KW-1133">Transmembrane helix</keyword>
<gene>
    <name evidence="2" type="ORF">LCGC14_1441820</name>
</gene>
<evidence type="ECO:0000313" key="2">
    <source>
        <dbReference type="EMBL" id="KKM70327.1"/>
    </source>
</evidence>
<evidence type="ECO:0000256" key="1">
    <source>
        <dbReference type="SAM" id="Phobius"/>
    </source>
</evidence>
<dbReference type="AlphaFoldDB" id="A0A0F9MMC1"/>
<keyword evidence="1" id="KW-0812">Transmembrane</keyword>
<name>A0A0F9MMC1_9ZZZZ</name>
<protein>
    <submittedName>
        <fullName evidence="2">Uncharacterized protein</fullName>
    </submittedName>
</protein>
<organism evidence="2">
    <name type="scientific">marine sediment metagenome</name>
    <dbReference type="NCBI Taxonomy" id="412755"/>
    <lineage>
        <taxon>unclassified sequences</taxon>
        <taxon>metagenomes</taxon>
        <taxon>ecological metagenomes</taxon>
    </lineage>
</organism>
<feature type="non-terminal residue" evidence="2">
    <location>
        <position position="1"/>
    </location>
</feature>
<keyword evidence="1" id="KW-0472">Membrane</keyword>
<accession>A0A0F9MMC1</accession>
<comment type="caution">
    <text evidence="2">The sequence shown here is derived from an EMBL/GenBank/DDBJ whole genome shotgun (WGS) entry which is preliminary data.</text>
</comment>
<feature type="transmembrane region" description="Helical" evidence="1">
    <location>
        <begin position="6"/>
        <end position="26"/>
    </location>
</feature>
<proteinExistence type="predicted"/>